<dbReference type="Proteomes" id="UP000463931">
    <property type="component" value="Chromosome"/>
</dbReference>
<reference evidence="1 2" key="1">
    <citation type="journal article" date="2019" name="Nat. Med.">
        <title>Preventing dysbiosis of the neonatal mouse intestinal microbiome protects against late-onset sepsis.</title>
        <authorList>
            <person name="Singer J.R."/>
            <person name="Blosser E.G."/>
            <person name="Zindl C.L."/>
            <person name="Silberger D.J."/>
            <person name="Conlan S."/>
            <person name="Laufer V.A."/>
            <person name="DiToro D."/>
            <person name="Deming C."/>
            <person name="Kumar R."/>
            <person name="Morrow C.D."/>
            <person name="Segre J.A."/>
            <person name="Gray M.J."/>
            <person name="Randolph D.A."/>
            <person name="Weaver C.T."/>
        </authorList>
    </citation>
    <scope>NUCLEOTIDE SEQUENCE [LARGE SCALE GENOMIC DNA]</scope>
    <source>
        <strain evidence="1 2">V10</strain>
    </source>
</reference>
<dbReference type="AlphaFoldDB" id="A0AAE6WI68"/>
<sequence length="186" mass="21228">MIDIFREYMHRLTGAFNTEYGQNLQKVVRFFAWSLSDVRDEFNGIATYRSIDKASGKLLDDIGEKLNEKRGKADDRFYRIMLKSKIAARRGDTTANGILTTIKNAFDVDVRGMKIIKHEDEPLAISIIDIPLDVAKTDWERNYLMRRIKNTVAVGVRVHEVRLIDSTKTTVLVISGTNNAIIYDAT</sequence>
<dbReference type="EMBL" id="CP040852">
    <property type="protein sequence ID" value="QIA90195.1"/>
    <property type="molecule type" value="Genomic_DNA"/>
</dbReference>
<evidence type="ECO:0000313" key="1">
    <source>
        <dbReference type="EMBL" id="QIA90195.1"/>
    </source>
</evidence>
<evidence type="ECO:0000313" key="2">
    <source>
        <dbReference type="Proteomes" id="UP000463931"/>
    </source>
</evidence>
<proteinExistence type="predicted"/>
<gene>
    <name evidence="1" type="ORF">FEE40_08560</name>
</gene>
<organism evidence="1 2">
    <name type="scientific">Ligilactobacillus murinus</name>
    <dbReference type="NCBI Taxonomy" id="1622"/>
    <lineage>
        <taxon>Bacteria</taxon>
        <taxon>Bacillati</taxon>
        <taxon>Bacillota</taxon>
        <taxon>Bacilli</taxon>
        <taxon>Lactobacillales</taxon>
        <taxon>Lactobacillaceae</taxon>
        <taxon>Ligilactobacillus</taxon>
    </lineage>
</organism>
<name>A0AAE6WI68_9LACO</name>
<protein>
    <submittedName>
        <fullName evidence="1">Uncharacterized protein</fullName>
    </submittedName>
</protein>
<dbReference type="RefSeq" id="WP_163588614.1">
    <property type="nucleotide sequence ID" value="NZ_CP040852.1"/>
</dbReference>
<accession>A0AAE6WI68</accession>